<feature type="transmembrane region" description="Helical" evidence="2">
    <location>
        <begin position="255"/>
        <end position="277"/>
    </location>
</feature>
<evidence type="ECO:0000313" key="5">
    <source>
        <dbReference type="Proteomes" id="UP001596004"/>
    </source>
</evidence>
<feature type="transmembrane region" description="Helical" evidence="2">
    <location>
        <begin position="298"/>
        <end position="320"/>
    </location>
</feature>
<keyword evidence="5" id="KW-1185">Reference proteome</keyword>
<dbReference type="RefSeq" id="WP_380845527.1">
    <property type="nucleotide sequence ID" value="NZ_JBHSFP010000023.1"/>
</dbReference>
<sequence length="434" mass="47448">MTETGSRSRGTEAGAVQESFGRTGQVPHSPGQAGQVPHSPGQAGQVPPASGHLDALDGMRAIAAFAVLTFHVAIESAAALHDNFLSALLSRGDVAVPIFFTLSGLLLYRPYARAVLDATRPPATLRYLAKRALRILPAYWLVVVVAMLLWSRDHLDDVKTWLQMLFLVQNYEVYPRWFGLGPKGLAQMWSLCVEVAFYLVLPLLAALLAMYARRGGGDPGRRARRLLLGLAALTSVSYLWTVFSYYPEYRPYLHTWLPGSLTYFTPGMALAVVSAWARHEKDGPAARFVRAVNASPGSLWLVAALAYAIAASPVTGTRFYGIDSVWSGIFELALYSVIAACLVAPCALPARGDAPVGRLLGNPVMRFFGRVSYGVFLWQFIAMYLWYDLTGQRPFTGNFVVNLAAIGTLTIVLATLTHRFVEEPARGLIRGRRS</sequence>
<evidence type="ECO:0000313" key="4">
    <source>
        <dbReference type="EMBL" id="MFC4534590.1"/>
    </source>
</evidence>
<dbReference type="EC" id="2.3.-.-" evidence="4"/>
<dbReference type="EMBL" id="JBHSFP010000023">
    <property type="protein sequence ID" value="MFC4534590.1"/>
    <property type="molecule type" value="Genomic_DNA"/>
</dbReference>
<evidence type="ECO:0000259" key="3">
    <source>
        <dbReference type="Pfam" id="PF01757"/>
    </source>
</evidence>
<gene>
    <name evidence="4" type="ORF">ACFO60_27850</name>
</gene>
<dbReference type="PANTHER" id="PTHR23028">
    <property type="entry name" value="ACETYLTRANSFERASE"/>
    <property type="match status" value="1"/>
</dbReference>
<reference evidence="5" key="1">
    <citation type="journal article" date="2019" name="Int. J. Syst. Evol. Microbiol.">
        <title>The Global Catalogue of Microorganisms (GCM) 10K type strain sequencing project: providing services to taxonomists for standard genome sequencing and annotation.</title>
        <authorList>
            <consortium name="The Broad Institute Genomics Platform"/>
            <consortium name="The Broad Institute Genome Sequencing Center for Infectious Disease"/>
            <person name="Wu L."/>
            <person name="Ma J."/>
        </authorList>
    </citation>
    <scope>NUCLEOTIDE SEQUENCE [LARGE SCALE GENOMIC DNA]</scope>
    <source>
        <strain evidence="5">CGMCC 4.7132</strain>
    </source>
</reference>
<feature type="transmembrane region" description="Helical" evidence="2">
    <location>
        <begin position="223"/>
        <end position="243"/>
    </location>
</feature>
<proteinExistence type="predicted"/>
<feature type="transmembrane region" description="Helical" evidence="2">
    <location>
        <begin position="132"/>
        <end position="151"/>
    </location>
</feature>
<feature type="transmembrane region" description="Helical" evidence="2">
    <location>
        <begin position="371"/>
        <end position="387"/>
    </location>
</feature>
<dbReference type="InterPro" id="IPR050879">
    <property type="entry name" value="Acyltransferase_3"/>
</dbReference>
<protein>
    <submittedName>
        <fullName evidence="4">Acyltransferase family protein</fullName>
        <ecNumber evidence="4">2.3.-.-</ecNumber>
    </submittedName>
</protein>
<dbReference type="Proteomes" id="UP001596004">
    <property type="component" value="Unassembled WGS sequence"/>
</dbReference>
<feature type="domain" description="Acyltransferase 3" evidence="3">
    <location>
        <begin position="54"/>
        <end position="417"/>
    </location>
</feature>
<feature type="transmembrane region" description="Helical" evidence="2">
    <location>
        <begin position="332"/>
        <end position="350"/>
    </location>
</feature>
<keyword evidence="2" id="KW-1133">Transmembrane helix</keyword>
<feature type="transmembrane region" description="Helical" evidence="2">
    <location>
        <begin position="94"/>
        <end position="111"/>
    </location>
</feature>
<keyword evidence="4" id="KW-0808">Transferase</keyword>
<keyword evidence="2" id="KW-0472">Membrane</keyword>
<accession>A0ABV9CMU8</accession>
<feature type="transmembrane region" description="Helical" evidence="2">
    <location>
        <begin position="188"/>
        <end position="211"/>
    </location>
</feature>
<keyword evidence="4" id="KW-0012">Acyltransferase</keyword>
<feature type="transmembrane region" description="Helical" evidence="2">
    <location>
        <begin position="58"/>
        <end position="74"/>
    </location>
</feature>
<feature type="transmembrane region" description="Helical" evidence="2">
    <location>
        <begin position="399"/>
        <end position="421"/>
    </location>
</feature>
<dbReference type="InterPro" id="IPR002656">
    <property type="entry name" value="Acyl_transf_3_dom"/>
</dbReference>
<dbReference type="Pfam" id="PF01757">
    <property type="entry name" value="Acyl_transf_3"/>
    <property type="match status" value="1"/>
</dbReference>
<dbReference type="PANTHER" id="PTHR23028:SF53">
    <property type="entry name" value="ACYL_TRANSF_3 DOMAIN-CONTAINING PROTEIN"/>
    <property type="match status" value="1"/>
</dbReference>
<evidence type="ECO:0000256" key="2">
    <source>
        <dbReference type="SAM" id="Phobius"/>
    </source>
</evidence>
<dbReference type="GO" id="GO:0016746">
    <property type="term" value="F:acyltransferase activity"/>
    <property type="evidence" value="ECO:0007669"/>
    <property type="project" value="UniProtKB-KW"/>
</dbReference>
<feature type="region of interest" description="Disordered" evidence="1">
    <location>
        <begin position="1"/>
        <end position="50"/>
    </location>
</feature>
<comment type="caution">
    <text evidence="4">The sequence shown here is derived from an EMBL/GenBank/DDBJ whole genome shotgun (WGS) entry which is preliminary data.</text>
</comment>
<keyword evidence="2" id="KW-0812">Transmembrane</keyword>
<organism evidence="4 5">
    <name type="scientific">Sphaerisporangium dianthi</name>
    <dbReference type="NCBI Taxonomy" id="1436120"/>
    <lineage>
        <taxon>Bacteria</taxon>
        <taxon>Bacillati</taxon>
        <taxon>Actinomycetota</taxon>
        <taxon>Actinomycetes</taxon>
        <taxon>Streptosporangiales</taxon>
        <taxon>Streptosporangiaceae</taxon>
        <taxon>Sphaerisporangium</taxon>
    </lineage>
</organism>
<name>A0ABV9CMU8_9ACTN</name>
<evidence type="ECO:0000256" key="1">
    <source>
        <dbReference type="SAM" id="MobiDB-lite"/>
    </source>
</evidence>